<evidence type="ECO:0000313" key="3">
    <source>
        <dbReference type="EMBL" id="MUL37107.1"/>
    </source>
</evidence>
<gene>
    <name evidence="3" type="ORF">BWI75_12325</name>
</gene>
<dbReference type="EMBL" id="NAPY01000017">
    <property type="protein sequence ID" value="MUL37107.1"/>
    <property type="molecule type" value="Genomic_DNA"/>
</dbReference>
<comment type="caution">
    <text evidence="3">The sequence shown here is derived from an EMBL/GenBank/DDBJ whole genome shotgun (WGS) entry which is preliminary data.</text>
</comment>
<dbReference type="AlphaFoldDB" id="A0A6N8FYA4"/>
<feature type="signal peptide" evidence="1">
    <location>
        <begin position="1"/>
        <end position="25"/>
    </location>
</feature>
<name>A0A6N8FYA4_9CHRO</name>
<dbReference type="Pfam" id="PF20670">
    <property type="entry name" value="DUF6816"/>
    <property type="match status" value="1"/>
</dbReference>
<evidence type="ECO:0000259" key="2">
    <source>
        <dbReference type="Pfam" id="PF20670"/>
    </source>
</evidence>
<organism evidence="3 4">
    <name type="scientific">Gloeocapsopsis dulcis AAB1 = 1H9</name>
    <dbReference type="NCBI Taxonomy" id="1433147"/>
    <lineage>
        <taxon>Bacteria</taxon>
        <taxon>Bacillati</taxon>
        <taxon>Cyanobacteriota</taxon>
        <taxon>Cyanophyceae</taxon>
        <taxon>Oscillatoriophycideae</taxon>
        <taxon>Chroococcales</taxon>
        <taxon>Chroococcaceae</taxon>
        <taxon>Gloeocapsopsis</taxon>
        <taxon>Gloeocapsopsis dulcis</taxon>
    </lineage>
</organism>
<accession>A0A6N8FYA4</accession>
<dbReference type="Proteomes" id="UP000441797">
    <property type="component" value="Unassembled WGS sequence"/>
</dbReference>
<keyword evidence="4" id="KW-1185">Reference proteome</keyword>
<protein>
    <recommendedName>
        <fullName evidence="2">DUF6816 domain-containing protein</fullName>
    </recommendedName>
</protein>
<keyword evidence="1" id="KW-0732">Signal</keyword>
<evidence type="ECO:0000313" key="4">
    <source>
        <dbReference type="Proteomes" id="UP000441797"/>
    </source>
</evidence>
<evidence type="ECO:0000256" key="1">
    <source>
        <dbReference type="SAM" id="SignalP"/>
    </source>
</evidence>
<feature type="domain" description="DUF6816" evidence="2">
    <location>
        <begin position="60"/>
        <end position="116"/>
    </location>
</feature>
<sequence length="137" mass="15218">MREVRFFWGLCLVIALFLGSGEAAAGQLAERLAIPQWNKPVVQVAKGDLAYPDWMAGTWNVNKVESTTAYHYLPQSHFVIEADQGTAVYLSPQDPDYFAATSRPVALYRYRLEFSPVDVVPQTKQLAISTNSSSSAF</sequence>
<feature type="chain" id="PRO_5026927526" description="DUF6816 domain-containing protein" evidence="1">
    <location>
        <begin position="26"/>
        <end position="137"/>
    </location>
</feature>
<proteinExistence type="predicted"/>
<dbReference type="InterPro" id="IPR049213">
    <property type="entry name" value="DUF6816"/>
</dbReference>
<reference evidence="3 4" key="1">
    <citation type="journal article" date="2019" name="Front. Microbiol.">
        <title>Genomic Features for Desiccation Tolerance and Sugar Biosynthesis in the Extremophile Gloeocapsopsis sp. UTEX B3054.</title>
        <authorList>
            <person name="Urrejola C."/>
            <person name="Alcorta J."/>
            <person name="Salas L."/>
            <person name="Vasquez M."/>
            <person name="Polz M.F."/>
            <person name="Vicuna R."/>
            <person name="Diez B."/>
        </authorList>
    </citation>
    <scope>NUCLEOTIDE SEQUENCE [LARGE SCALE GENOMIC DNA]</scope>
    <source>
        <strain evidence="3 4">1H9</strain>
    </source>
</reference>